<dbReference type="PANTHER" id="PTHR46890:SF48">
    <property type="entry name" value="RNA-DIRECTED DNA POLYMERASE"/>
    <property type="match status" value="1"/>
</dbReference>
<dbReference type="Pfam" id="PF00078">
    <property type="entry name" value="RVT_1"/>
    <property type="match status" value="1"/>
</dbReference>
<dbReference type="PANTHER" id="PTHR46890">
    <property type="entry name" value="NON-LTR RETROLELEMENT REVERSE TRANSCRIPTASE-LIKE PROTEIN-RELATED"/>
    <property type="match status" value="1"/>
</dbReference>
<evidence type="ECO:0000313" key="3">
    <source>
        <dbReference type="Proteomes" id="UP001064489"/>
    </source>
</evidence>
<accession>A0AAD5NMV9</accession>
<proteinExistence type="predicted"/>
<evidence type="ECO:0000259" key="1">
    <source>
        <dbReference type="Pfam" id="PF00078"/>
    </source>
</evidence>
<sequence>MSDFLDSPFSASDVKKALFDMFPTKANGPNGMLALFCQRFWVMVGDSMTAACLRTLNDGDPLETVNDTLITLISKAAHPTRMSEFRPISLCNMMYKIVVKTLANRFRLALGDLISEAQSAFVPGRLITDNAVIGFECIHVIRNKKCKKGSMALKLDMSKAYDMVEWNFLASMIIKLGFSVG</sequence>
<evidence type="ECO:0000313" key="2">
    <source>
        <dbReference type="EMBL" id="KAI9169068.1"/>
    </source>
</evidence>
<gene>
    <name evidence="2" type="ORF">LWI28_006417</name>
</gene>
<dbReference type="AlphaFoldDB" id="A0AAD5NMV9"/>
<protein>
    <recommendedName>
        <fullName evidence="1">Reverse transcriptase domain-containing protein</fullName>
    </recommendedName>
</protein>
<organism evidence="2 3">
    <name type="scientific">Acer negundo</name>
    <name type="common">Box elder</name>
    <dbReference type="NCBI Taxonomy" id="4023"/>
    <lineage>
        <taxon>Eukaryota</taxon>
        <taxon>Viridiplantae</taxon>
        <taxon>Streptophyta</taxon>
        <taxon>Embryophyta</taxon>
        <taxon>Tracheophyta</taxon>
        <taxon>Spermatophyta</taxon>
        <taxon>Magnoliopsida</taxon>
        <taxon>eudicotyledons</taxon>
        <taxon>Gunneridae</taxon>
        <taxon>Pentapetalae</taxon>
        <taxon>rosids</taxon>
        <taxon>malvids</taxon>
        <taxon>Sapindales</taxon>
        <taxon>Sapindaceae</taxon>
        <taxon>Hippocastanoideae</taxon>
        <taxon>Acereae</taxon>
        <taxon>Acer</taxon>
    </lineage>
</organism>
<keyword evidence="3" id="KW-1185">Reference proteome</keyword>
<dbReference type="InterPro" id="IPR052343">
    <property type="entry name" value="Retrotransposon-Effector_Assoc"/>
</dbReference>
<dbReference type="InterPro" id="IPR000477">
    <property type="entry name" value="RT_dom"/>
</dbReference>
<reference evidence="2" key="2">
    <citation type="submission" date="2023-02" db="EMBL/GenBank/DDBJ databases">
        <authorList>
            <person name="Swenson N.G."/>
            <person name="Wegrzyn J.L."/>
            <person name="Mcevoy S.L."/>
        </authorList>
    </citation>
    <scope>NUCLEOTIDE SEQUENCE</scope>
    <source>
        <strain evidence="2">91603</strain>
        <tissue evidence="2">Leaf</tissue>
    </source>
</reference>
<name>A0AAD5NMV9_ACENE</name>
<feature type="domain" description="Reverse transcriptase" evidence="1">
    <location>
        <begin position="82"/>
        <end position="174"/>
    </location>
</feature>
<comment type="caution">
    <text evidence="2">The sequence shown here is derived from an EMBL/GenBank/DDBJ whole genome shotgun (WGS) entry which is preliminary data.</text>
</comment>
<dbReference type="Proteomes" id="UP001064489">
    <property type="component" value="Chromosome 7"/>
</dbReference>
<reference evidence="2" key="1">
    <citation type="journal article" date="2022" name="Plant J.">
        <title>Strategies of tolerance reflected in two North American maple genomes.</title>
        <authorList>
            <person name="McEvoy S.L."/>
            <person name="Sezen U.U."/>
            <person name="Trouern-Trend A."/>
            <person name="McMahon S.M."/>
            <person name="Schaberg P.G."/>
            <person name="Yang J."/>
            <person name="Wegrzyn J.L."/>
            <person name="Swenson N.G."/>
        </authorList>
    </citation>
    <scope>NUCLEOTIDE SEQUENCE</scope>
    <source>
        <strain evidence="2">91603</strain>
    </source>
</reference>
<dbReference type="EMBL" id="JAJSOW010000104">
    <property type="protein sequence ID" value="KAI9169068.1"/>
    <property type="molecule type" value="Genomic_DNA"/>
</dbReference>